<gene>
    <name evidence="3" type="ORF">DUNSADRAFT_13680</name>
</gene>
<accession>A0ABQ7G8U5</accession>
<name>A0ABQ7G8U5_DUNSA</name>
<feature type="compositionally biased region" description="Polar residues" evidence="1">
    <location>
        <begin position="439"/>
        <end position="460"/>
    </location>
</feature>
<evidence type="ECO:0000313" key="4">
    <source>
        <dbReference type="Proteomes" id="UP000815325"/>
    </source>
</evidence>
<feature type="transmembrane region" description="Helical" evidence="2">
    <location>
        <begin position="824"/>
        <end position="847"/>
    </location>
</feature>
<sequence>VVFIQVLSLFAYAMMERSKFKAYIKFREQALQKKLATLKDAPEPVSPQGEASASHSASALGRDASARFRAKQPTDSIVQKPHRHEPKELVVSSHTYVSRLKKRKVMLKIHCDIEPDALLTSPNTNLLHSLVNSSLPNSLMVEAAVRHGCVVMSIDLCEPMGIDDEATLLTSTASEHEVASKVAGSILKWLHASDAQRLKDGTLLFIQVNHLVFKGCWDASTHAVQLSEDVQTVPTPEQYSITLPEPRIILLPAFQPTQQQESDAHSYSVSFIAGIRAPANAELVGWQDTRGTTSNTNEGGERGEESVAQLLACARGMFLPTKVNRAATGEPFVQVCIALPRSLQLDGQCFRLELELVRGSKLLCSRSILFMGSRLGEELQELKGWAASRANTPDPVSTFMEDLAEFLSFQGLFAPSPISPLTAKGGNNSSNSANPVEGGNSSSNSASPVKGDNSSSNSANLVHPDEGLLPVLKAEAQTPGMLHMMAEVGLELLQHAVSWGMAALAQQLLTGLMAEPLCLPFDAVACGQLPHTHPLAKVGKQQQQQQQKEQGYAAIRGPAQHVQPPALFSSSEDSVVQGQNGVCFAKPPFSWSLITCALLSYNKQCLARVLEWGRMYGGPYGFAWPWSEVDGSGYSPLQIMQRLPVDHAVLEQLLADPTARPAALQAQDLARQTDGQHKENGRLQQRDTATTEGAAARSHSAVHKQCRTCSVDSCVGQTDEFLGGRVQVGSSTSQGEESGAVKHSAAGAQPAPFLSAHSEHASPTGVLRVALKALVFGFGKNGDIKEADYRNWCFENTVSYANLWCSIVVLFLSFTVVKCLCKGLLLNAVAVSLYLTPMFLALCANTTKKRKVCMTVGKAIHLTLLLIYSMDLLPSVAAEKLAVLHLDWAVEVIMFRLMDQAQLGALLLERAISCVGNLHTYTRLGFSFPLVRALILSLCSLLVGLALDVRNRCAFLKIHSISSAWSHDLQGKVLKVQ</sequence>
<keyword evidence="2" id="KW-1133">Transmembrane helix</keyword>
<dbReference type="Proteomes" id="UP000815325">
    <property type="component" value="Unassembled WGS sequence"/>
</dbReference>
<feature type="transmembrane region" description="Helical" evidence="2">
    <location>
        <begin position="859"/>
        <end position="878"/>
    </location>
</feature>
<evidence type="ECO:0000313" key="3">
    <source>
        <dbReference type="EMBL" id="KAF5831029.1"/>
    </source>
</evidence>
<feature type="region of interest" description="Disordered" evidence="1">
    <location>
        <begin position="423"/>
        <end position="463"/>
    </location>
</feature>
<evidence type="ECO:0000256" key="2">
    <source>
        <dbReference type="SAM" id="Phobius"/>
    </source>
</evidence>
<evidence type="ECO:0000256" key="1">
    <source>
        <dbReference type="SAM" id="MobiDB-lite"/>
    </source>
</evidence>
<comment type="caution">
    <text evidence="3">The sequence shown here is derived from an EMBL/GenBank/DDBJ whole genome shotgun (WGS) entry which is preliminary data.</text>
</comment>
<keyword evidence="2" id="KW-0812">Transmembrane</keyword>
<dbReference type="EMBL" id="MU069983">
    <property type="protein sequence ID" value="KAF5831029.1"/>
    <property type="molecule type" value="Genomic_DNA"/>
</dbReference>
<keyword evidence="2" id="KW-0472">Membrane</keyword>
<keyword evidence="4" id="KW-1185">Reference proteome</keyword>
<reference evidence="3" key="1">
    <citation type="submission" date="2017-08" db="EMBL/GenBank/DDBJ databases">
        <authorList>
            <person name="Polle J.E."/>
            <person name="Barry K."/>
            <person name="Cushman J."/>
            <person name="Schmutz J."/>
            <person name="Tran D."/>
            <person name="Hathwaick L.T."/>
            <person name="Yim W.C."/>
            <person name="Jenkins J."/>
            <person name="Mckie-Krisberg Z.M."/>
            <person name="Prochnik S."/>
            <person name="Lindquist E."/>
            <person name="Dockter R.B."/>
            <person name="Adam C."/>
            <person name="Molina H."/>
            <person name="Bunkerborg J."/>
            <person name="Jin E."/>
            <person name="Buchheim M."/>
            <person name="Magnuson J."/>
        </authorList>
    </citation>
    <scope>NUCLEOTIDE SEQUENCE</scope>
    <source>
        <strain evidence="3">CCAP 19/18</strain>
    </source>
</reference>
<feature type="compositionally biased region" description="Basic and acidic residues" evidence="1">
    <location>
        <begin position="674"/>
        <end position="685"/>
    </location>
</feature>
<feature type="transmembrane region" description="Helical" evidence="2">
    <location>
        <begin position="926"/>
        <end position="947"/>
    </location>
</feature>
<protein>
    <submittedName>
        <fullName evidence="3">Uncharacterized protein</fullName>
    </submittedName>
</protein>
<feature type="region of interest" description="Disordered" evidence="1">
    <location>
        <begin position="671"/>
        <end position="697"/>
    </location>
</feature>
<organism evidence="3 4">
    <name type="scientific">Dunaliella salina</name>
    <name type="common">Green alga</name>
    <name type="synonym">Protococcus salinus</name>
    <dbReference type="NCBI Taxonomy" id="3046"/>
    <lineage>
        <taxon>Eukaryota</taxon>
        <taxon>Viridiplantae</taxon>
        <taxon>Chlorophyta</taxon>
        <taxon>core chlorophytes</taxon>
        <taxon>Chlorophyceae</taxon>
        <taxon>CS clade</taxon>
        <taxon>Chlamydomonadales</taxon>
        <taxon>Dunaliellaceae</taxon>
        <taxon>Dunaliella</taxon>
    </lineage>
</organism>
<proteinExistence type="predicted"/>
<feature type="non-terminal residue" evidence="3">
    <location>
        <position position="1"/>
    </location>
</feature>